<dbReference type="Pfam" id="PF04801">
    <property type="entry name" value="RPC5"/>
    <property type="match status" value="1"/>
</dbReference>
<dbReference type="Proteomes" id="UP000612055">
    <property type="component" value="Unassembled WGS sequence"/>
</dbReference>
<keyword evidence="2" id="KW-1185">Reference proteome</keyword>
<organism evidence="1 2">
    <name type="scientific">Edaphochlamys debaryana</name>
    <dbReference type="NCBI Taxonomy" id="47281"/>
    <lineage>
        <taxon>Eukaryota</taxon>
        <taxon>Viridiplantae</taxon>
        <taxon>Chlorophyta</taxon>
        <taxon>core chlorophytes</taxon>
        <taxon>Chlorophyceae</taxon>
        <taxon>CS clade</taxon>
        <taxon>Chlamydomonadales</taxon>
        <taxon>Chlamydomonadales incertae sedis</taxon>
        <taxon>Edaphochlamys</taxon>
    </lineage>
</organism>
<name>A0A836BPK7_9CHLO</name>
<dbReference type="InterPro" id="IPR006886">
    <property type="entry name" value="RNA_pol_III_Rpc5"/>
</dbReference>
<dbReference type="PANTHER" id="PTHR12069">
    <property type="entry name" value="DNA-DIRECTED RNA POLYMERASES III 80 KDA POLYPEPTIDE RNA POLYMERASE III SUBUNIT 5"/>
    <property type="match status" value="1"/>
</dbReference>
<dbReference type="GO" id="GO:0042797">
    <property type="term" value="P:tRNA transcription by RNA polymerase III"/>
    <property type="evidence" value="ECO:0007669"/>
    <property type="project" value="TreeGrafter"/>
</dbReference>
<reference evidence="1" key="1">
    <citation type="journal article" date="2020" name="bioRxiv">
        <title>Comparative genomics of Chlamydomonas.</title>
        <authorList>
            <person name="Craig R.J."/>
            <person name="Hasan A.R."/>
            <person name="Ness R.W."/>
            <person name="Keightley P.D."/>
        </authorList>
    </citation>
    <scope>NUCLEOTIDE SEQUENCE</scope>
    <source>
        <strain evidence="1">CCAP 11/70</strain>
    </source>
</reference>
<comment type="caution">
    <text evidence="1">The sequence shown here is derived from an EMBL/GenBank/DDBJ whole genome shotgun (WGS) entry which is preliminary data.</text>
</comment>
<dbReference type="GO" id="GO:0005666">
    <property type="term" value="C:RNA polymerase III complex"/>
    <property type="evidence" value="ECO:0007669"/>
    <property type="project" value="TreeGrafter"/>
</dbReference>
<dbReference type="OrthoDB" id="340681at2759"/>
<proteinExistence type="predicted"/>
<protein>
    <recommendedName>
        <fullName evidence="3">DNA-directed RNA polymerase III subunit RPC5</fullName>
    </recommendedName>
</protein>
<evidence type="ECO:0008006" key="3">
    <source>
        <dbReference type="Google" id="ProtNLM"/>
    </source>
</evidence>
<evidence type="ECO:0000313" key="2">
    <source>
        <dbReference type="Proteomes" id="UP000612055"/>
    </source>
</evidence>
<dbReference type="PANTHER" id="PTHR12069:SF0">
    <property type="entry name" value="DNA-DIRECTED RNA POLYMERASE III SUBUNIT RPC5"/>
    <property type="match status" value="1"/>
</dbReference>
<evidence type="ECO:0000313" key="1">
    <source>
        <dbReference type="EMBL" id="KAG2482698.1"/>
    </source>
</evidence>
<dbReference type="AlphaFoldDB" id="A0A836BPK7"/>
<gene>
    <name evidence="1" type="ORF">HYH03_018379</name>
</gene>
<sequence length="411" mass="44935">MDAMEVDDDDPVVRELDVYVCNEFAGSNTQLGLLQHPLRPPWRPYDYSKVKAMRYKQNAKRFEVDLPLETESRNYNDIIEDLKKVKQFTLRSTLTEDRTNLAIGTVRGGKLLIAPLDFAVQLRPSLHHLNVAATAKDKANADSEEEEDDEPKLHAVEVQVQKRETERQAAARKNSYAYLSQKEEEEPFVNLDVHSEESDAAARIWDKFMSARDFDHAANRLDRPAYLKALVPPPASAAGYPGAGAAGAEAGGLAGAAGAPGAAAASASGALSEATRSALPASLKALFKEHTVCSMANVRSWLDSAPAAAAAREAALLPDKALHEAVIALGTVSSLHRVYVLNKTGDEKTDPLRKLVVELLEGKESFKRSEFNDLARTHNMTFTESQYNKVVKDICESKGNTWHIKNGASGL</sequence>
<accession>A0A836BPK7</accession>
<dbReference type="EMBL" id="JAEHOE010000206">
    <property type="protein sequence ID" value="KAG2482698.1"/>
    <property type="molecule type" value="Genomic_DNA"/>
</dbReference>